<sequence length="213" mass="25095">VPRNYKKKTETKYQLEDLQKEDHPQDSLSRSVPLSDVVALPNLPQNTTKQTARKKHSIIITSTPIKKVLEKKQQNKNKKEQTEITKNEKTETKTKKGVRNLKNFQEDNQTKKTDEVPNKKKRVNKDADKENSYFCIYCNEKYKDPPIEDWIKCYKLSAKEYQIVELIREDGNDIMSIDCVPSKWVIYDEKAHTCVTKFMPPPYNKKKKPNYII</sequence>
<dbReference type="AlphaFoldDB" id="A0A0J7KGA4"/>
<name>A0A0J7KGA4_LASNI</name>
<accession>A0A0J7KGA4</accession>
<reference evidence="2 3" key="1">
    <citation type="submission" date="2015-04" db="EMBL/GenBank/DDBJ databases">
        <title>Lasius niger genome sequencing.</title>
        <authorList>
            <person name="Konorov E.A."/>
            <person name="Nikitin M.A."/>
            <person name="Kirill M.V."/>
            <person name="Chang P."/>
        </authorList>
    </citation>
    <scope>NUCLEOTIDE SEQUENCE [LARGE SCALE GENOMIC DNA]</scope>
    <source>
        <tissue evidence="2">Whole</tissue>
    </source>
</reference>
<comment type="caution">
    <text evidence="2">The sequence shown here is derived from an EMBL/GenBank/DDBJ whole genome shotgun (WGS) entry which is preliminary data.</text>
</comment>
<proteinExistence type="predicted"/>
<dbReference type="Proteomes" id="UP000036403">
    <property type="component" value="Unassembled WGS sequence"/>
</dbReference>
<organism evidence="2 3">
    <name type="scientific">Lasius niger</name>
    <name type="common">Black garden ant</name>
    <dbReference type="NCBI Taxonomy" id="67767"/>
    <lineage>
        <taxon>Eukaryota</taxon>
        <taxon>Metazoa</taxon>
        <taxon>Ecdysozoa</taxon>
        <taxon>Arthropoda</taxon>
        <taxon>Hexapoda</taxon>
        <taxon>Insecta</taxon>
        <taxon>Pterygota</taxon>
        <taxon>Neoptera</taxon>
        <taxon>Endopterygota</taxon>
        <taxon>Hymenoptera</taxon>
        <taxon>Apocrita</taxon>
        <taxon>Aculeata</taxon>
        <taxon>Formicoidea</taxon>
        <taxon>Formicidae</taxon>
        <taxon>Formicinae</taxon>
        <taxon>Lasius</taxon>
        <taxon>Lasius</taxon>
    </lineage>
</organism>
<feature type="region of interest" description="Disordered" evidence="1">
    <location>
        <begin position="1"/>
        <end position="32"/>
    </location>
</feature>
<dbReference type="EMBL" id="LBMM01008002">
    <property type="protein sequence ID" value="KMQ89236.1"/>
    <property type="molecule type" value="Genomic_DNA"/>
</dbReference>
<feature type="compositionally biased region" description="Basic and acidic residues" evidence="1">
    <location>
        <begin position="69"/>
        <end position="94"/>
    </location>
</feature>
<gene>
    <name evidence="2" type="ORF">RF55_11154</name>
</gene>
<evidence type="ECO:0000313" key="2">
    <source>
        <dbReference type="EMBL" id="KMQ89236.1"/>
    </source>
</evidence>
<dbReference type="PaxDb" id="67767-A0A0J7KGA4"/>
<evidence type="ECO:0000313" key="3">
    <source>
        <dbReference type="Proteomes" id="UP000036403"/>
    </source>
</evidence>
<protein>
    <submittedName>
        <fullName evidence="2">Tigger transposable element-derived protein 6-like protein</fullName>
    </submittedName>
</protein>
<feature type="compositionally biased region" description="Basic and acidic residues" evidence="1">
    <location>
        <begin position="104"/>
        <end position="124"/>
    </location>
</feature>
<feature type="compositionally biased region" description="Basic and acidic residues" evidence="1">
    <location>
        <begin position="7"/>
        <end position="25"/>
    </location>
</feature>
<dbReference type="OrthoDB" id="8194222at2759"/>
<feature type="region of interest" description="Disordered" evidence="1">
    <location>
        <begin position="69"/>
        <end position="124"/>
    </location>
</feature>
<evidence type="ECO:0000256" key="1">
    <source>
        <dbReference type="SAM" id="MobiDB-lite"/>
    </source>
</evidence>
<feature type="non-terminal residue" evidence="2">
    <location>
        <position position="1"/>
    </location>
</feature>
<keyword evidence="3" id="KW-1185">Reference proteome</keyword>